<evidence type="ECO:0000313" key="2">
    <source>
        <dbReference type="EMBL" id="QDT43374.1"/>
    </source>
</evidence>
<evidence type="ECO:0000313" key="3">
    <source>
        <dbReference type="Proteomes" id="UP000317171"/>
    </source>
</evidence>
<dbReference type="InterPro" id="IPR051675">
    <property type="entry name" value="Endo/Exo/Phosphatase_dom_1"/>
</dbReference>
<dbReference type="PANTHER" id="PTHR21180:SF32">
    <property type="entry name" value="ENDONUCLEASE_EXONUCLEASE_PHOSPHATASE FAMILY DOMAIN-CONTAINING PROTEIN 1"/>
    <property type="match status" value="1"/>
</dbReference>
<dbReference type="KEGG" id="gaz:Pan241w_34740"/>
<reference evidence="2 3" key="1">
    <citation type="submission" date="2019-02" db="EMBL/GenBank/DDBJ databases">
        <title>Deep-cultivation of Planctomycetes and their phenomic and genomic characterization uncovers novel biology.</title>
        <authorList>
            <person name="Wiegand S."/>
            <person name="Jogler M."/>
            <person name="Boedeker C."/>
            <person name="Pinto D."/>
            <person name="Vollmers J."/>
            <person name="Rivas-Marin E."/>
            <person name="Kohn T."/>
            <person name="Peeters S.H."/>
            <person name="Heuer A."/>
            <person name="Rast P."/>
            <person name="Oberbeckmann S."/>
            <person name="Bunk B."/>
            <person name="Jeske O."/>
            <person name="Meyerdierks A."/>
            <person name="Storesund J.E."/>
            <person name="Kallscheuer N."/>
            <person name="Luecker S."/>
            <person name="Lage O.M."/>
            <person name="Pohl T."/>
            <person name="Merkel B.J."/>
            <person name="Hornburger P."/>
            <person name="Mueller R.-W."/>
            <person name="Bruemmer F."/>
            <person name="Labrenz M."/>
            <person name="Spormann A.M."/>
            <person name="Op den Camp H."/>
            <person name="Overmann J."/>
            <person name="Amann R."/>
            <person name="Jetten M.S.M."/>
            <person name="Mascher T."/>
            <person name="Medema M.H."/>
            <person name="Devos D.P."/>
            <person name="Kaster A.-K."/>
            <person name="Ovreas L."/>
            <person name="Rohde M."/>
            <person name="Galperin M.Y."/>
            <person name="Jogler C."/>
        </authorList>
    </citation>
    <scope>NUCLEOTIDE SEQUENCE [LARGE SCALE GENOMIC DNA]</scope>
    <source>
        <strain evidence="2 3">Pan241w</strain>
    </source>
</reference>
<dbReference type="RefSeq" id="WP_145218010.1">
    <property type="nucleotide sequence ID" value="NZ_CP036269.1"/>
</dbReference>
<dbReference type="OrthoDB" id="9790239at2"/>
<dbReference type="Gene3D" id="1.10.150.280">
    <property type="entry name" value="AF1531-like domain"/>
    <property type="match status" value="1"/>
</dbReference>
<keyword evidence="3" id="KW-1185">Reference proteome</keyword>
<proteinExistence type="predicted"/>
<dbReference type="InterPro" id="IPR010994">
    <property type="entry name" value="RuvA_2-like"/>
</dbReference>
<keyword evidence="1" id="KW-1133">Transmembrane helix</keyword>
<feature type="transmembrane region" description="Helical" evidence="1">
    <location>
        <begin position="23"/>
        <end position="41"/>
    </location>
</feature>
<name>A0A517RHL8_9PLAN</name>
<dbReference type="PANTHER" id="PTHR21180">
    <property type="entry name" value="ENDONUCLEASE/EXONUCLEASE/PHOSPHATASE FAMILY DOMAIN-CONTAINING PROTEIN 1"/>
    <property type="match status" value="1"/>
</dbReference>
<keyword evidence="1" id="KW-0472">Membrane</keyword>
<gene>
    <name evidence="2" type="primary">comEA</name>
    <name evidence="2" type="ORF">Pan241w_34740</name>
</gene>
<accession>A0A517RHL8</accession>
<keyword evidence="1" id="KW-0812">Transmembrane</keyword>
<evidence type="ECO:0000256" key="1">
    <source>
        <dbReference type="SAM" id="Phobius"/>
    </source>
</evidence>
<dbReference type="SUPFAM" id="SSF47781">
    <property type="entry name" value="RuvA domain 2-like"/>
    <property type="match status" value="1"/>
</dbReference>
<dbReference type="Pfam" id="PF12836">
    <property type="entry name" value="HHH_3"/>
    <property type="match status" value="1"/>
</dbReference>
<sequence length="131" mass="14980">MQNDPSEETPSKSFLGLQRDDQFFLGLLFIAILVLAVVHLARLSRWGTEPVEIERQKQLPYEYQIDINQATWVEFAQLNRIGPILGKKIVAHRETHGPFRSIDDLLEVKGIGPKILNENRIHLKPVTPDSD</sequence>
<dbReference type="Proteomes" id="UP000317171">
    <property type="component" value="Chromosome"/>
</dbReference>
<protein>
    <submittedName>
        <fullName evidence="2">ComE operon protein 1</fullName>
    </submittedName>
</protein>
<dbReference type="AlphaFoldDB" id="A0A517RHL8"/>
<organism evidence="2 3">
    <name type="scientific">Gimesia alba</name>
    <dbReference type="NCBI Taxonomy" id="2527973"/>
    <lineage>
        <taxon>Bacteria</taxon>
        <taxon>Pseudomonadati</taxon>
        <taxon>Planctomycetota</taxon>
        <taxon>Planctomycetia</taxon>
        <taxon>Planctomycetales</taxon>
        <taxon>Planctomycetaceae</taxon>
        <taxon>Gimesia</taxon>
    </lineage>
</organism>
<dbReference type="EMBL" id="CP036269">
    <property type="protein sequence ID" value="QDT43374.1"/>
    <property type="molecule type" value="Genomic_DNA"/>
</dbReference>